<accession>A0AAD2BVU6</accession>
<organism evidence="1 2">
    <name type="scientific">Ralstonia thomasii</name>
    <dbReference type="NCBI Taxonomy" id="3058596"/>
    <lineage>
        <taxon>Bacteria</taxon>
        <taxon>Pseudomonadati</taxon>
        <taxon>Pseudomonadota</taxon>
        <taxon>Betaproteobacteria</taxon>
        <taxon>Burkholderiales</taxon>
        <taxon>Burkholderiaceae</taxon>
        <taxon>Ralstonia</taxon>
    </lineage>
</organism>
<evidence type="ECO:0000313" key="1">
    <source>
        <dbReference type="EMBL" id="CAJ0806747.1"/>
    </source>
</evidence>
<gene>
    <name evidence="1" type="ORF">R77560_04472</name>
</gene>
<sequence>MRSFTDLCTMAFERLRSPVDGALNVSFYAMDRATPSLHVVECRPEVASFYAEGQIPGHEEVGAITCGMTPGEVRVGLIMPPSAVFGDAQSLKMEISHAYDGLPADIIRTLPGRRTLFDRVFNEAPFDAHWMRQALEDDAAAQMLVERLSYIVSTIWRTGMQVLADAGMMELSDTVLVWSAVQLQPHDICKKFHVVIVDSARQEDGRWVTVLRSNLPANFLEKAMNSEGYEVTVSSVEDVQEMPELAA</sequence>
<reference evidence="1" key="1">
    <citation type="submission" date="2023-07" db="EMBL/GenBank/DDBJ databases">
        <authorList>
            <person name="Peeters C."/>
        </authorList>
    </citation>
    <scope>NUCLEOTIDE SEQUENCE</scope>
    <source>
        <strain evidence="1">R-77560</strain>
    </source>
</reference>
<dbReference type="RefSeq" id="WP_045220670.1">
    <property type="nucleotide sequence ID" value="NZ_CATZAZ010000015.1"/>
</dbReference>
<evidence type="ECO:0000313" key="2">
    <source>
        <dbReference type="Proteomes" id="UP001189756"/>
    </source>
</evidence>
<name>A0AAD2BVU6_9RALS</name>
<dbReference type="EMBL" id="CATZAZ010000015">
    <property type="protein sequence ID" value="CAJ0806747.1"/>
    <property type="molecule type" value="Genomic_DNA"/>
</dbReference>
<comment type="caution">
    <text evidence="1">The sequence shown here is derived from an EMBL/GenBank/DDBJ whole genome shotgun (WGS) entry which is preliminary data.</text>
</comment>
<protein>
    <submittedName>
        <fullName evidence="1">Uncharacterized protein</fullName>
    </submittedName>
</protein>
<dbReference type="Proteomes" id="UP001189756">
    <property type="component" value="Unassembled WGS sequence"/>
</dbReference>
<dbReference type="AlphaFoldDB" id="A0AAD2BVU6"/>
<proteinExistence type="predicted"/>